<accession>A0A848KML0</accession>
<protein>
    <submittedName>
        <fullName evidence="2">ABC transporter permease</fullName>
    </submittedName>
</protein>
<dbReference type="GO" id="GO:0005548">
    <property type="term" value="F:phospholipid transporter activity"/>
    <property type="evidence" value="ECO:0007669"/>
    <property type="project" value="TreeGrafter"/>
</dbReference>
<name>A0A848KML0_9NOCA</name>
<keyword evidence="3" id="KW-1185">Reference proteome</keyword>
<dbReference type="EMBL" id="VCQU01000009">
    <property type="protein sequence ID" value="NMN97892.1"/>
    <property type="molecule type" value="Genomic_DNA"/>
</dbReference>
<dbReference type="PANTHER" id="PTHR30188:SF4">
    <property type="entry name" value="PROTEIN TRIGALACTOSYLDIACYLGLYCEROL 1, CHLOROPLASTIC"/>
    <property type="match status" value="1"/>
</dbReference>
<reference evidence="2 3" key="2">
    <citation type="submission" date="2020-06" db="EMBL/GenBank/DDBJ databases">
        <title>Antribacter stalactiti gen. nov., sp. nov., a new member of the family Nacardiaceae isolated from a cave.</title>
        <authorList>
            <person name="Kim I.S."/>
        </authorList>
    </citation>
    <scope>NUCLEOTIDE SEQUENCE [LARGE SCALE GENOMIC DNA]</scope>
    <source>
        <strain evidence="2 3">YC2-7</strain>
    </source>
</reference>
<keyword evidence="1" id="KW-0472">Membrane</keyword>
<evidence type="ECO:0000313" key="2">
    <source>
        <dbReference type="EMBL" id="NMN97892.1"/>
    </source>
</evidence>
<feature type="transmembrane region" description="Helical" evidence="1">
    <location>
        <begin position="238"/>
        <end position="259"/>
    </location>
</feature>
<proteinExistence type="predicted"/>
<dbReference type="InterPro" id="IPR030802">
    <property type="entry name" value="Permease_MalE"/>
</dbReference>
<reference evidence="2 3" key="1">
    <citation type="submission" date="2019-05" db="EMBL/GenBank/DDBJ databases">
        <authorList>
            <person name="Lee S.D."/>
        </authorList>
    </citation>
    <scope>NUCLEOTIDE SEQUENCE [LARGE SCALE GENOMIC DNA]</scope>
    <source>
        <strain evidence="2 3">YC2-7</strain>
    </source>
</reference>
<keyword evidence="1" id="KW-1133">Transmembrane helix</keyword>
<organism evidence="2 3">
    <name type="scientific">Antrihabitans stalactiti</name>
    <dbReference type="NCBI Taxonomy" id="2584121"/>
    <lineage>
        <taxon>Bacteria</taxon>
        <taxon>Bacillati</taxon>
        <taxon>Actinomycetota</taxon>
        <taxon>Actinomycetes</taxon>
        <taxon>Mycobacteriales</taxon>
        <taxon>Nocardiaceae</taxon>
        <taxon>Antrihabitans</taxon>
    </lineage>
</organism>
<dbReference type="GO" id="GO:0043190">
    <property type="term" value="C:ATP-binding cassette (ABC) transporter complex"/>
    <property type="evidence" value="ECO:0007669"/>
    <property type="project" value="InterPro"/>
</dbReference>
<gene>
    <name evidence="2" type="ORF">FGL95_22900</name>
</gene>
<dbReference type="Pfam" id="PF02405">
    <property type="entry name" value="MlaE"/>
    <property type="match status" value="1"/>
</dbReference>
<dbReference type="RefSeq" id="WP_169591269.1">
    <property type="nucleotide sequence ID" value="NZ_VCQU01000009.1"/>
</dbReference>
<feature type="transmembrane region" description="Helical" evidence="1">
    <location>
        <begin position="49"/>
        <end position="78"/>
    </location>
</feature>
<dbReference type="AlphaFoldDB" id="A0A848KML0"/>
<sequence>MASKARASILRPINGGLAQAGHIFALFIDVARKTFKRPFEFREFIEQSWFIASVSILPTALVSIPFGAVIALQIGSLIQQLGAQSFTGAASVLATVQQAAPVITALIIAGAAGSAVAADLGSRTIREEIDALEVLGVDPVHKLVVPRVLGMVLVALLLNGLVSVVGIMGGYFFNVLLQGGTPGAYLASFSALAQLPDLWIGEIKAAIFGVIAGVIAAYKGLHPKGGPKGVGEAVNQSVVITFLVLFFANLVMTLIYLQVVPAKGA</sequence>
<evidence type="ECO:0000313" key="3">
    <source>
        <dbReference type="Proteomes" id="UP000535543"/>
    </source>
</evidence>
<dbReference type="Proteomes" id="UP000535543">
    <property type="component" value="Unassembled WGS sequence"/>
</dbReference>
<evidence type="ECO:0000256" key="1">
    <source>
        <dbReference type="SAM" id="Phobius"/>
    </source>
</evidence>
<dbReference type="PANTHER" id="PTHR30188">
    <property type="entry name" value="ABC TRANSPORTER PERMEASE PROTEIN-RELATED"/>
    <property type="match status" value="1"/>
</dbReference>
<comment type="caution">
    <text evidence="2">The sequence shown here is derived from an EMBL/GenBank/DDBJ whole genome shotgun (WGS) entry which is preliminary data.</text>
</comment>
<feature type="transmembrane region" description="Helical" evidence="1">
    <location>
        <begin position="98"/>
        <end position="118"/>
    </location>
</feature>
<feature type="transmembrane region" description="Helical" evidence="1">
    <location>
        <begin position="198"/>
        <end position="218"/>
    </location>
</feature>
<feature type="transmembrane region" description="Helical" evidence="1">
    <location>
        <begin position="148"/>
        <end position="173"/>
    </location>
</feature>
<keyword evidence="1" id="KW-0812">Transmembrane</keyword>